<dbReference type="EMBL" id="QWEY01000009">
    <property type="protein sequence ID" value="RGP36168.1"/>
    <property type="molecule type" value="Genomic_DNA"/>
</dbReference>
<dbReference type="Gene3D" id="1.20.58.1690">
    <property type="match status" value="1"/>
</dbReference>
<feature type="domain" description="Caspase family p20" evidence="1">
    <location>
        <begin position="38"/>
        <end position="167"/>
    </location>
</feature>
<dbReference type="InterPro" id="IPR001309">
    <property type="entry name" value="Pept_C14_p20"/>
</dbReference>
<organism evidence="2 3">
    <name type="scientific">Pseudotabrizicola alkalilacus</name>
    <dbReference type="NCBI Taxonomy" id="2305252"/>
    <lineage>
        <taxon>Bacteria</taxon>
        <taxon>Pseudomonadati</taxon>
        <taxon>Pseudomonadota</taxon>
        <taxon>Alphaproteobacteria</taxon>
        <taxon>Rhodobacterales</taxon>
        <taxon>Paracoccaceae</taxon>
        <taxon>Pseudotabrizicola</taxon>
    </lineage>
</organism>
<dbReference type="PROSITE" id="PS50208">
    <property type="entry name" value="CASPASE_P20"/>
    <property type="match status" value="1"/>
</dbReference>
<dbReference type="InterPro" id="IPR052039">
    <property type="entry name" value="Caspase-related_regulators"/>
</dbReference>
<dbReference type="Gene3D" id="3.40.50.1460">
    <property type="match status" value="1"/>
</dbReference>
<evidence type="ECO:0000259" key="1">
    <source>
        <dbReference type="PROSITE" id="PS50208"/>
    </source>
</evidence>
<dbReference type="SUPFAM" id="SSF52129">
    <property type="entry name" value="Caspase-like"/>
    <property type="match status" value="1"/>
</dbReference>
<dbReference type="PANTHER" id="PTHR22576:SF37">
    <property type="entry name" value="MUCOSA-ASSOCIATED LYMPHOID TISSUE LYMPHOMA TRANSLOCATION PROTEIN 1"/>
    <property type="match status" value="1"/>
</dbReference>
<dbReference type="GO" id="GO:0006508">
    <property type="term" value="P:proteolysis"/>
    <property type="evidence" value="ECO:0007669"/>
    <property type="project" value="InterPro"/>
</dbReference>
<dbReference type="Pfam" id="PF00656">
    <property type="entry name" value="Peptidase_C14"/>
    <property type="match status" value="1"/>
</dbReference>
<evidence type="ECO:0000313" key="3">
    <source>
        <dbReference type="Proteomes" id="UP000284547"/>
    </source>
</evidence>
<dbReference type="AlphaFoldDB" id="A0A411YZE1"/>
<accession>A0A411YZE1</accession>
<dbReference type="SMART" id="SM01324">
    <property type="entry name" value="YARHG"/>
    <property type="match status" value="1"/>
</dbReference>
<dbReference type="PANTHER" id="PTHR22576">
    <property type="entry name" value="MUCOSA ASSOCIATED LYMPHOID TISSUE LYMPHOMA TRANSLOCATION PROTEIN 1/PARACASPASE"/>
    <property type="match status" value="1"/>
</dbReference>
<dbReference type="GO" id="GO:0004197">
    <property type="term" value="F:cysteine-type endopeptidase activity"/>
    <property type="evidence" value="ECO:0007669"/>
    <property type="project" value="InterPro"/>
</dbReference>
<name>A0A411YZE1_9RHOB</name>
<comment type="caution">
    <text evidence="2">The sequence shown here is derived from an EMBL/GenBank/DDBJ whole genome shotgun (WGS) entry which is preliminary data.</text>
</comment>
<keyword evidence="3" id="KW-1185">Reference proteome</keyword>
<sequence>MMQILGRRGSDMRSLVALRHFCAAFALLLFGLSPALAEKRIALVIGNSAYSNATALANPRNDARALADKLTSMQFTVMLHEDLDGQSFRIALGEFSEAALNADIAMVFYAGHGIEMAGQNYLIPVDARMRSESTAQFETIPLEQVLESVRGAKKLGMVLLDACRDNPFANTMQRKDGTRAVKRGLSPVPVDGERGLIISFAAEAGRTADDGDTRHSPYTEALLETIDQPGIEVNRLFRAVRAKVREKSGGKQVPIEYAQLPDEDIYLVSGAAPAPDPVPPPAPVVQPAPPVEDPLLIYIQASSRRDLAKLEDFLRRYPDHIRAPDAQRLVSQLQEDKIWAAAQTADTADGYEAFLSAYPEGANADRAKERLAALRPPPAPQYTGSCSPLNGALAVSGIPPDDTLFLRQGPGTSFSEVGELAFNTVGVHEVGCNNGWCEVVHGCTRGYGSQKYLRAGVASPAFSTDQGNYSATGLAAGGRIPVLSGPGAQYATVSELTADATGIWVNACDTNPGDPYAWCSVSWRNVAGWVYGAYLLDGMGRQPFAASQPAPPPQPAPVATTGQSCFDLWYARNAIFAARGYCFSSAEGKKWFDNSQCTTSSPSLSAAEKSTVDAIKAREKAQGC</sequence>
<gene>
    <name evidence="2" type="ORF">D1012_15355</name>
</gene>
<dbReference type="InterPro" id="IPR011990">
    <property type="entry name" value="TPR-like_helical_dom_sf"/>
</dbReference>
<dbReference type="Proteomes" id="UP000284547">
    <property type="component" value="Unassembled WGS sequence"/>
</dbReference>
<dbReference type="Gene3D" id="1.25.40.10">
    <property type="entry name" value="Tetratricopeptide repeat domain"/>
    <property type="match status" value="1"/>
</dbReference>
<reference evidence="2 3" key="1">
    <citation type="submission" date="2018-08" db="EMBL/GenBank/DDBJ databases">
        <title>Flavobacterium tibetense sp. nov., isolated from a wetland YonghuCo on Tibetan Plateau.</title>
        <authorList>
            <person name="Phurbu D."/>
            <person name="Lu H."/>
            <person name="Xing P."/>
        </authorList>
    </citation>
    <scope>NUCLEOTIDE SEQUENCE [LARGE SCALE GENOMIC DNA]</scope>
    <source>
        <strain evidence="2 3">DJC</strain>
    </source>
</reference>
<dbReference type="Gene3D" id="2.30.30.40">
    <property type="entry name" value="SH3 Domains"/>
    <property type="match status" value="1"/>
</dbReference>
<dbReference type="InterPro" id="IPR038434">
    <property type="entry name" value="YARHG_sf"/>
</dbReference>
<dbReference type="InterPro" id="IPR029030">
    <property type="entry name" value="Caspase-like_dom_sf"/>
</dbReference>
<dbReference type="Pfam" id="PF13308">
    <property type="entry name" value="YARHG"/>
    <property type="match status" value="1"/>
</dbReference>
<proteinExistence type="predicted"/>
<dbReference type="InterPro" id="IPR025582">
    <property type="entry name" value="YARHG_dom"/>
</dbReference>
<protein>
    <submittedName>
        <fullName evidence="2">YARHG domain-containing protein</fullName>
    </submittedName>
</protein>
<dbReference type="InterPro" id="IPR011600">
    <property type="entry name" value="Pept_C14_caspase"/>
</dbReference>
<evidence type="ECO:0000313" key="2">
    <source>
        <dbReference type="EMBL" id="RGP36168.1"/>
    </source>
</evidence>